<dbReference type="Proteomes" id="UP000308444">
    <property type="component" value="Unassembled WGS sequence"/>
</dbReference>
<protein>
    <submittedName>
        <fullName evidence="1">N-acetyltransferase</fullName>
    </submittedName>
</protein>
<evidence type="ECO:0000313" key="2">
    <source>
        <dbReference type="Proteomes" id="UP000308444"/>
    </source>
</evidence>
<comment type="caution">
    <text evidence="1">The sequence shown here is derived from an EMBL/GenBank/DDBJ whole genome shotgun (WGS) entry which is preliminary data.</text>
</comment>
<dbReference type="EMBL" id="SZOH01004304">
    <property type="protein sequence ID" value="TKI86809.1"/>
    <property type="molecule type" value="Genomic_DNA"/>
</dbReference>
<name>A0A9X9F1N2_BACCE</name>
<proteinExistence type="predicted"/>
<reference evidence="1 2" key="1">
    <citation type="journal article" date="2019" name="Environ. Microbiol.">
        <title>An active ?-lactamase is a part of an orchestrated cell wall stress resistance network of Bacillus subtilis and related rhizosphere species.</title>
        <authorList>
            <person name="Bucher T."/>
            <person name="Keren-Paz A."/>
            <person name="Hausser J."/>
            <person name="Olender T."/>
            <person name="Cytryn E."/>
            <person name="Kolodkin-Gal I."/>
        </authorList>
    </citation>
    <scope>NUCLEOTIDE SEQUENCE [LARGE SCALE GENOMIC DNA]</scope>
    <source>
        <strain evidence="1 2">I32</strain>
    </source>
</reference>
<dbReference type="AlphaFoldDB" id="A0A9X9F1N2"/>
<gene>
    <name evidence="1" type="ORF">FC695_39190</name>
</gene>
<sequence length="22" mass="2633">NKWLDLAFYQLELNGPENPIEE</sequence>
<accession>A0A9X9F1N2</accession>
<organism evidence="1 2">
    <name type="scientific">Bacillus cereus</name>
    <dbReference type="NCBI Taxonomy" id="1396"/>
    <lineage>
        <taxon>Bacteria</taxon>
        <taxon>Bacillati</taxon>
        <taxon>Bacillota</taxon>
        <taxon>Bacilli</taxon>
        <taxon>Bacillales</taxon>
        <taxon>Bacillaceae</taxon>
        <taxon>Bacillus</taxon>
        <taxon>Bacillus cereus group</taxon>
    </lineage>
</organism>
<evidence type="ECO:0000313" key="1">
    <source>
        <dbReference type="EMBL" id="TKI86809.1"/>
    </source>
</evidence>
<feature type="non-terminal residue" evidence="1">
    <location>
        <position position="1"/>
    </location>
</feature>